<sequence length="340" mass="39659">MPNVNIEVSILLSTQDFKIIGDIEYNKFGDGICAEGHPIKYGIEVEDEHKNIYVFGNQCIAKPFILKQWKLKLKMLDDPDVMKAGRYLWIIARDGLENWVDNIPHPKDLNWDFKKLKEKLKTIVLNAKKTKRVNLKEIMKQEKMKIWIEDFKATHKEQCKLMDDLVIKIKRLKDNNVLGILNDFYRGFVVSIVGQHRELKTLSKRQMIIIKKILQLKEESEVKGSLDDKITMAVDMIENLGEWDKKFIFSIQSQFYEGRELSKKQKNKLDELLEKNKQFKEFIGKDMTTWITEQKVGDTGGFHGVIKSVKAMAKSGKAILAVFEVNYNEYEAWIPVSQIE</sequence>
<comment type="caution">
    <text evidence="1">The sequence shown here is derived from an EMBL/GenBank/DDBJ whole genome shotgun (WGS) entry which is preliminary data.</text>
</comment>
<name>A0A0F9LTY9_9ZZZZ</name>
<reference evidence="1" key="1">
    <citation type="journal article" date="2015" name="Nature">
        <title>Complex archaea that bridge the gap between prokaryotes and eukaryotes.</title>
        <authorList>
            <person name="Spang A."/>
            <person name="Saw J.H."/>
            <person name="Jorgensen S.L."/>
            <person name="Zaremba-Niedzwiedzka K."/>
            <person name="Martijn J."/>
            <person name="Lind A.E."/>
            <person name="van Eijk R."/>
            <person name="Schleper C."/>
            <person name="Guy L."/>
            <person name="Ettema T.J."/>
        </authorList>
    </citation>
    <scope>NUCLEOTIDE SEQUENCE</scope>
</reference>
<dbReference type="AlphaFoldDB" id="A0A0F9LTY9"/>
<proteinExistence type="predicted"/>
<dbReference type="EMBL" id="LAZR01005826">
    <property type="protein sequence ID" value="KKM96853.1"/>
    <property type="molecule type" value="Genomic_DNA"/>
</dbReference>
<evidence type="ECO:0000313" key="1">
    <source>
        <dbReference type="EMBL" id="KKM96853.1"/>
    </source>
</evidence>
<accession>A0A0F9LTY9</accession>
<organism evidence="1">
    <name type="scientific">marine sediment metagenome</name>
    <dbReference type="NCBI Taxonomy" id="412755"/>
    <lineage>
        <taxon>unclassified sequences</taxon>
        <taxon>metagenomes</taxon>
        <taxon>ecological metagenomes</taxon>
    </lineage>
</organism>
<protein>
    <submittedName>
        <fullName evidence="1">Uncharacterized protein</fullName>
    </submittedName>
</protein>
<gene>
    <name evidence="1" type="ORF">LCGC14_1173940</name>
</gene>